<keyword evidence="6" id="KW-0472">Membrane</keyword>
<dbReference type="EMBL" id="BQNB010012509">
    <property type="protein sequence ID" value="GJT04440.1"/>
    <property type="molecule type" value="Genomic_DNA"/>
</dbReference>
<evidence type="ECO:0000256" key="3">
    <source>
        <dbReference type="ARBA" id="ARBA00022692"/>
    </source>
</evidence>
<proteinExistence type="predicted"/>
<evidence type="ECO:0000256" key="5">
    <source>
        <dbReference type="ARBA" id="ARBA00022989"/>
    </source>
</evidence>
<protein>
    <submittedName>
        <fullName evidence="9">Bet1-like protein</fullName>
    </submittedName>
</protein>
<evidence type="ECO:0000259" key="8">
    <source>
        <dbReference type="PROSITE" id="PS50192"/>
    </source>
</evidence>
<feature type="region of interest" description="Disordered" evidence="7">
    <location>
        <begin position="16"/>
        <end position="43"/>
    </location>
</feature>
<keyword evidence="5" id="KW-1133">Transmembrane helix</keyword>
<organism evidence="9 10">
    <name type="scientific">Tanacetum coccineum</name>
    <dbReference type="NCBI Taxonomy" id="301880"/>
    <lineage>
        <taxon>Eukaryota</taxon>
        <taxon>Viridiplantae</taxon>
        <taxon>Streptophyta</taxon>
        <taxon>Embryophyta</taxon>
        <taxon>Tracheophyta</taxon>
        <taxon>Spermatophyta</taxon>
        <taxon>Magnoliopsida</taxon>
        <taxon>eudicotyledons</taxon>
        <taxon>Gunneridae</taxon>
        <taxon>Pentapetalae</taxon>
        <taxon>asterids</taxon>
        <taxon>campanulids</taxon>
        <taxon>Asterales</taxon>
        <taxon>Asteraceae</taxon>
        <taxon>Asteroideae</taxon>
        <taxon>Anthemideae</taxon>
        <taxon>Anthemidinae</taxon>
        <taxon>Tanacetum</taxon>
    </lineage>
</organism>
<keyword evidence="3" id="KW-0812">Transmembrane</keyword>
<accession>A0ABQ5AP46</accession>
<evidence type="ECO:0000256" key="2">
    <source>
        <dbReference type="ARBA" id="ARBA00022448"/>
    </source>
</evidence>
<dbReference type="Gene3D" id="1.20.5.110">
    <property type="match status" value="1"/>
</dbReference>
<comment type="caution">
    <text evidence="9">The sequence shown here is derived from an EMBL/GenBank/DDBJ whole genome shotgun (WGS) entry which is preliminary data.</text>
</comment>
<reference evidence="9" key="1">
    <citation type="journal article" date="2022" name="Int. J. Mol. Sci.">
        <title>Draft Genome of Tanacetum Coccineum: Genomic Comparison of Closely Related Tanacetum-Family Plants.</title>
        <authorList>
            <person name="Yamashiro T."/>
            <person name="Shiraishi A."/>
            <person name="Nakayama K."/>
            <person name="Satake H."/>
        </authorList>
    </citation>
    <scope>NUCLEOTIDE SEQUENCE</scope>
</reference>
<dbReference type="PANTHER" id="PTHR12791">
    <property type="entry name" value="GOLGI SNARE BET1-RELATED"/>
    <property type="match status" value="1"/>
</dbReference>
<comment type="subcellular location">
    <subcellularLocation>
        <location evidence="1">Golgi apparatus membrane</location>
        <topology evidence="1">Single-pass membrane protein</topology>
    </subcellularLocation>
</comment>
<evidence type="ECO:0000256" key="4">
    <source>
        <dbReference type="ARBA" id="ARBA00022927"/>
    </source>
</evidence>
<evidence type="ECO:0000256" key="7">
    <source>
        <dbReference type="SAM" id="MobiDB-lite"/>
    </source>
</evidence>
<evidence type="ECO:0000313" key="10">
    <source>
        <dbReference type="Proteomes" id="UP001151760"/>
    </source>
</evidence>
<name>A0ABQ5AP46_9ASTR</name>
<dbReference type="Proteomes" id="UP001151760">
    <property type="component" value="Unassembled WGS sequence"/>
</dbReference>
<evidence type="ECO:0000256" key="6">
    <source>
        <dbReference type="ARBA" id="ARBA00023136"/>
    </source>
</evidence>
<dbReference type="CDD" id="cd15841">
    <property type="entry name" value="SNARE_Qc"/>
    <property type="match status" value="1"/>
</dbReference>
<reference evidence="9" key="2">
    <citation type="submission" date="2022-01" db="EMBL/GenBank/DDBJ databases">
        <authorList>
            <person name="Yamashiro T."/>
            <person name="Shiraishi A."/>
            <person name="Satake H."/>
            <person name="Nakayama K."/>
        </authorList>
    </citation>
    <scope>NUCLEOTIDE SEQUENCE</scope>
</reference>
<dbReference type="InterPro" id="IPR000727">
    <property type="entry name" value="T_SNARE_dom"/>
</dbReference>
<dbReference type="PROSITE" id="PS50192">
    <property type="entry name" value="T_SNARE"/>
    <property type="match status" value="1"/>
</dbReference>
<dbReference type="SUPFAM" id="SSF58038">
    <property type="entry name" value="SNARE fusion complex"/>
    <property type="match status" value="1"/>
</dbReference>
<gene>
    <name evidence="9" type="ORF">Tco_0838902</name>
</gene>
<keyword evidence="2" id="KW-0813">Transport</keyword>
<feature type="domain" description="T-SNARE coiled-coil homology" evidence="8">
    <location>
        <begin position="52"/>
        <end position="114"/>
    </location>
</feature>
<sequence>MSLSLLALKSRCSMASSSHRGGAYYGADPYRSREGLSTRPNTNSDEIQLRIDPVHGDLDYEISGLRNQVRHLKNVASEIESEAKNQNEFINQLQMTLIKAQAGVKNNARKLNKSIIDREEVVNAGGAEAPAAAKGSPSAKKALLILNCILLAVGNSG</sequence>
<evidence type="ECO:0000313" key="9">
    <source>
        <dbReference type="EMBL" id="GJT04440.1"/>
    </source>
</evidence>
<feature type="non-terminal residue" evidence="9">
    <location>
        <position position="157"/>
    </location>
</feature>
<keyword evidence="10" id="KW-1185">Reference proteome</keyword>
<evidence type="ECO:0000256" key="1">
    <source>
        <dbReference type="ARBA" id="ARBA00004194"/>
    </source>
</evidence>
<keyword evidence="4" id="KW-0653">Protein transport</keyword>